<evidence type="ECO:0008006" key="4">
    <source>
        <dbReference type="Google" id="ProtNLM"/>
    </source>
</evidence>
<dbReference type="Proteomes" id="UP000246050">
    <property type="component" value="Unassembled WGS sequence"/>
</dbReference>
<dbReference type="OrthoDB" id="4244078at2"/>
<dbReference type="PROSITE" id="PS51257">
    <property type="entry name" value="PROKAR_LIPOPROTEIN"/>
    <property type="match status" value="1"/>
</dbReference>
<reference evidence="2 3" key="1">
    <citation type="submission" date="2018-05" db="EMBL/GenBank/DDBJ databases">
        <title>Micromonosporas from Atacama Desert.</title>
        <authorList>
            <person name="Carro L."/>
            <person name="Golinska P."/>
            <person name="Klenk H.-P."/>
            <person name="Goodfellow M."/>
        </authorList>
    </citation>
    <scope>NUCLEOTIDE SEQUENCE [LARGE SCALE GENOMIC DNA]</scope>
    <source>
        <strain evidence="2 3">4G51</strain>
    </source>
</reference>
<name>A0A317DP05_9ACTN</name>
<evidence type="ECO:0000256" key="1">
    <source>
        <dbReference type="SAM" id="SignalP"/>
    </source>
</evidence>
<comment type="caution">
    <text evidence="2">The sequence shown here is derived from an EMBL/GenBank/DDBJ whole genome shotgun (WGS) entry which is preliminary data.</text>
</comment>
<dbReference type="EMBL" id="QGKS01000169">
    <property type="protein sequence ID" value="PWR15830.1"/>
    <property type="molecule type" value="Genomic_DNA"/>
</dbReference>
<accession>A0A317DP05</accession>
<feature type="signal peptide" evidence="1">
    <location>
        <begin position="1"/>
        <end position="21"/>
    </location>
</feature>
<sequence length="225" mass="22979">MTATRTTALVATVVTAMSALVGCGGGDAAPQSAASTVAASSSAAAATPAAPSYKILDKAALAKALLPLKEMPAGYSEDPSKDEDGPDKTFCNYRQPYTAKIEVSAAYQKGGGLKTEIASIALRQYANADQAKASFAKMAETLETCKQDTSEGQKLTYALMNLPKTGDDSLGVRIETQGATVLQGFAVVGPTLISTGAGGLMSADADVVADLLDKQVDRYSAAAAR</sequence>
<evidence type="ECO:0000313" key="3">
    <source>
        <dbReference type="Proteomes" id="UP000246050"/>
    </source>
</evidence>
<feature type="chain" id="PRO_5038946510" description="Sensor domain-containing protein" evidence="1">
    <location>
        <begin position="22"/>
        <end position="225"/>
    </location>
</feature>
<protein>
    <recommendedName>
        <fullName evidence="4">Sensor domain-containing protein</fullName>
    </recommendedName>
</protein>
<dbReference type="AlphaFoldDB" id="A0A317DP05"/>
<gene>
    <name evidence="2" type="ORF">DKT69_08905</name>
</gene>
<keyword evidence="1" id="KW-0732">Signal</keyword>
<dbReference type="RefSeq" id="WP_109801101.1">
    <property type="nucleotide sequence ID" value="NZ_QGKS01000169.1"/>
</dbReference>
<proteinExistence type="predicted"/>
<organism evidence="2 3">
    <name type="scientific">Micromonospora sicca</name>
    <dbReference type="NCBI Taxonomy" id="2202420"/>
    <lineage>
        <taxon>Bacteria</taxon>
        <taxon>Bacillati</taxon>
        <taxon>Actinomycetota</taxon>
        <taxon>Actinomycetes</taxon>
        <taxon>Micromonosporales</taxon>
        <taxon>Micromonosporaceae</taxon>
        <taxon>Micromonospora</taxon>
    </lineage>
</organism>
<evidence type="ECO:0000313" key="2">
    <source>
        <dbReference type="EMBL" id="PWR15830.1"/>
    </source>
</evidence>